<dbReference type="InParanoid" id="A0A3N4KJ47"/>
<evidence type="ECO:0000313" key="3">
    <source>
        <dbReference type="Proteomes" id="UP000277580"/>
    </source>
</evidence>
<evidence type="ECO:0000313" key="2">
    <source>
        <dbReference type="EMBL" id="RPB10586.1"/>
    </source>
</evidence>
<feature type="region of interest" description="Disordered" evidence="1">
    <location>
        <begin position="1"/>
        <end position="32"/>
    </location>
</feature>
<dbReference type="OrthoDB" id="9976870at2759"/>
<protein>
    <submittedName>
        <fullName evidence="2">Uncharacterized protein</fullName>
    </submittedName>
</protein>
<organism evidence="2 3">
    <name type="scientific">Morchella conica CCBAS932</name>
    <dbReference type="NCBI Taxonomy" id="1392247"/>
    <lineage>
        <taxon>Eukaryota</taxon>
        <taxon>Fungi</taxon>
        <taxon>Dikarya</taxon>
        <taxon>Ascomycota</taxon>
        <taxon>Pezizomycotina</taxon>
        <taxon>Pezizomycetes</taxon>
        <taxon>Pezizales</taxon>
        <taxon>Morchellaceae</taxon>
        <taxon>Morchella</taxon>
    </lineage>
</organism>
<keyword evidence="3" id="KW-1185">Reference proteome</keyword>
<dbReference type="AlphaFoldDB" id="A0A3N4KJ47"/>
<dbReference type="Proteomes" id="UP000277580">
    <property type="component" value="Unassembled WGS sequence"/>
</dbReference>
<accession>A0A3N4KJ47</accession>
<evidence type="ECO:0000256" key="1">
    <source>
        <dbReference type="SAM" id="MobiDB-lite"/>
    </source>
</evidence>
<dbReference type="EMBL" id="ML119142">
    <property type="protein sequence ID" value="RPB10586.1"/>
    <property type="molecule type" value="Genomic_DNA"/>
</dbReference>
<proteinExistence type="predicted"/>
<name>A0A3N4KJ47_9PEZI</name>
<gene>
    <name evidence="2" type="ORF">P167DRAFT_547145</name>
</gene>
<reference evidence="2 3" key="1">
    <citation type="journal article" date="2018" name="Nat. Ecol. Evol.">
        <title>Pezizomycetes genomes reveal the molecular basis of ectomycorrhizal truffle lifestyle.</title>
        <authorList>
            <person name="Murat C."/>
            <person name="Payen T."/>
            <person name="Noel B."/>
            <person name="Kuo A."/>
            <person name="Morin E."/>
            <person name="Chen J."/>
            <person name="Kohler A."/>
            <person name="Krizsan K."/>
            <person name="Balestrini R."/>
            <person name="Da Silva C."/>
            <person name="Montanini B."/>
            <person name="Hainaut M."/>
            <person name="Levati E."/>
            <person name="Barry K.W."/>
            <person name="Belfiori B."/>
            <person name="Cichocki N."/>
            <person name="Clum A."/>
            <person name="Dockter R.B."/>
            <person name="Fauchery L."/>
            <person name="Guy J."/>
            <person name="Iotti M."/>
            <person name="Le Tacon F."/>
            <person name="Lindquist E.A."/>
            <person name="Lipzen A."/>
            <person name="Malagnac F."/>
            <person name="Mello A."/>
            <person name="Molinier V."/>
            <person name="Miyauchi S."/>
            <person name="Poulain J."/>
            <person name="Riccioni C."/>
            <person name="Rubini A."/>
            <person name="Sitrit Y."/>
            <person name="Splivallo R."/>
            <person name="Traeger S."/>
            <person name="Wang M."/>
            <person name="Zifcakova L."/>
            <person name="Wipf D."/>
            <person name="Zambonelli A."/>
            <person name="Paolocci F."/>
            <person name="Nowrousian M."/>
            <person name="Ottonello S."/>
            <person name="Baldrian P."/>
            <person name="Spatafora J.W."/>
            <person name="Henrissat B."/>
            <person name="Nagy L.G."/>
            <person name="Aury J.M."/>
            <person name="Wincker P."/>
            <person name="Grigoriev I.V."/>
            <person name="Bonfante P."/>
            <person name="Martin F.M."/>
        </authorList>
    </citation>
    <scope>NUCLEOTIDE SEQUENCE [LARGE SCALE GENOMIC DNA]</scope>
    <source>
        <strain evidence="2 3">CCBAS932</strain>
    </source>
</reference>
<sequence length="214" mass="23912">MFSTLISPLPLPRSRTPNPYLNPFVPGNGTTATTSEFESSLQPSTHALQEFDLSANNNEKRKYNQIFAVSEDEDPLAEVAVEAKAEEEFFRNMYTYLDECEKNKTTSFQLLLFVNSMQQGGTLAMPAIQRGLSRMIGFFGGVVTGEWLLRAAKKGDSHLDGGVELDELEESEEEEMNENWRVGNGFEGLEFWEFGIMCFCKGSGRGGTVAVQYM</sequence>